<dbReference type="GO" id="GO:0006777">
    <property type="term" value="P:Mo-molybdopterin cofactor biosynthetic process"/>
    <property type="evidence" value="ECO:0007669"/>
    <property type="project" value="InterPro"/>
</dbReference>
<dbReference type="RefSeq" id="WP_075050035.1">
    <property type="nucleotide sequence ID" value="NZ_CP006867.1"/>
</dbReference>
<dbReference type="Pfam" id="PF03205">
    <property type="entry name" value="MobB"/>
    <property type="match status" value="1"/>
</dbReference>
<organism evidence="2 3">
    <name type="scientific">Ignicoccus islandicus DSM 13165</name>
    <dbReference type="NCBI Taxonomy" id="940295"/>
    <lineage>
        <taxon>Archaea</taxon>
        <taxon>Thermoproteota</taxon>
        <taxon>Thermoprotei</taxon>
        <taxon>Desulfurococcales</taxon>
        <taxon>Desulfurococcaceae</taxon>
        <taxon>Ignicoccus</taxon>
    </lineage>
</organism>
<evidence type="ECO:0000313" key="2">
    <source>
        <dbReference type="EMBL" id="ALU12604.1"/>
    </source>
</evidence>
<reference evidence="2 3" key="1">
    <citation type="submission" date="2013-11" db="EMBL/GenBank/DDBJ databases">
        <title>Comparative genomics of Ignicoccus.</title>
        <authorList>
            <person name="Podar M."/>
        </authorList>
    </citation>
    <scope>NUCLEOTIDE SEQUENCE [LARGE SCALE GENOMIC DNA]</scope>
    <source>
        <strain evidence="2 3">DSM 13165</strain>
    </source>
</reference>
<dbReference type="PANTHER" id="PTHR40072:SF1">
    <property type="entry name" value="MOLYBDOPTERIN-GUANINE DINUCLEOTIDE BIOSYNTHESIS ADAPTER PROTEIN"/>
    <property type="match status" value="1"/>
</dbReference>
<dbReference type="Proteomes" id="UP000060778">
    <property type="component" value="Chromosome"/>
</dbReference>
<feature type="domain" description="Molybdopterin-guanine dinucleotide biosynthesis protein B (MobB)" evidence="1">
    <location>
        <begin position="6"/>
        <end position="130"/>
    </location>
</feature>
<dbReference type="GeneID" id="30680509"/>
<dbReference type="EMBL" id="CP006867">
    <property type="protein sequence ID" value="ALU12604.1"/>
    <property type="molecule type" value="Genomic_DNA"/>
</dbReference>
<keyword evidence="3" id="KW-1185">Reference proteome</keyword>
<proteinExistence type="predicted"/>
<dbReference type="PANTHER" id="PTHR40072">
    <property type="entry name" value="MOLYBDOPTERIN-GUANINE DINUCLEOTIDE BIOSYNTHESIS ADAPTER PROTEIN-RELATED"/>
    <property type="match status" value="1"/>
</dbReference>
<dbReference type="OrthoDB" id="9014at2157"/>
<dbReference type="AlphaFoldDB" id="A0A0U3G2R7"/>
<evidence type="ECO:0000313" key="3">
    <source>
        <dbReference type="Proteomes" id="UP000060778"/>
    </source>
</evidence>
<dbReference type="SUPFAM" id="SSF52540">
    <property type="entry name" value="P-loop containing nucleoside triphosphate hydrolases"/>
    <property type="match status" value="1"/>
</dbReference>
<sequence length="169" mass="18762">MVAGLVVQVVGFKNSGKTSLIEGIIRELKTLGIEPKVIKTTHHLLEETDAGDTRRFLIAGARETVLLTPNGIRYQSSIPRKLEEVVEELDGLVIVEGGREVKRREWVGVIVIRREGELRALMRPRTIAIVKSGRDFSREARHLARTIAAMYKAQLSHAAFTAQHSANSS</sequence>
<dbReference type="InterPro" id="IPR052539">
    <property type="entry name" value="MGD_biosynthesis_adapter"/>
</dbReference>
<accession>A0A0U3G2R7</accession>
<dbReference type="InterPro" id="IPR004435">
    <property type="entry name" value="MobB_dom"/>
</dbReference>
<dbReference type="GO" id="GO:0005525">
    <property type="term" value="F:GTP binding"/>
    <property type="evidence" value="ECO:0007669"/>
    <property type="project" value="InterPro"/>
</dbReference>
<dbReference type="Gene3D" id="3.40.50.300">
    <property type="entry name" value="P-loop containing nucleotide triphosphate hydrolases"/>
    <property type="match status" value="1"/>
</dbReference>
<dbReference type="InterPro" id="IPR027417">
    <property type="entry name" value="P-loop_NTPase"/>
</dbReference>
<name>A0A0U3G2R7_9CREN</name>
<gene>
    <name evidence="2" type="ORF">EYM_05630</name>
</gene>
<evidence type="ECO:0000259" key="1">
    <source>
        <dbReference type="Pfam" id="PF03205"/>
    </source>
</evidence>
<protein>
    <recommendedName>
        <fullName evidence="1">Molybdopterin-guanine dinucleotide biosynthesis protein B (MobB) domain-containing protein</fullName>
    </recommendedName>
</protein>
<dbReference type="KEGG" id="iis:EYM_05630"/>